<name>A0ACD5I1P4_9EURY</name>
<gene>
    <name evidence="1" type="ORF">DEQ67_016515</name>
</gene>
<dbReference type="EMBL" id="CP137691">
    <property type="protein sequence ID" value="XRJ21460.1"/>
    <property type="molecule type" value="Genomic_DNA"/>
</dbReference>
<keyword evidence="1" id="KW-0614">Plasmid</keyword>
<geneLocation type="plasmid" evidence="1 2">
    <name>p48N_2</name>
</geneLocation>
<organism evidence="1 2">
    <name type="scientific">Haloferax sp. Atlit-48N</name>
    <dbReference type="NCBI Taxonomy" id="2077198"/>
    <lineage>
        <taxon>Archaea</taxon>
        <taxon>Methanobacteriati</taxon>
        <taxon>Methanobacteriota</taxon>
        <taxon>Stenosarchaea group</taxon>
        <taxon>Halobacteria</taxon>
        <taxon>Halobacteriales</taxon>
        <taxon>Haloferacaceae</taxon>
        <taxon>Haloferax</taxon>
    </lineage>
</organism>
<proteinExistence type="predicted"/>
<dbReference type="Proteomes" id="UP000257089">
    <property type="component" value="Plasmid p48N_2"/>
</dbReference>
<evidence type="ECO:0000313" key="2">
    <source>
        <dbReference type="Proteomes" id="UP000257089"/>
    </source>
</evidence>
<reference evidence="1" key="1">
    <citation type="submission" date="2023-10" db="EMBL/GenBank/DDBJ databases">
        <title>A new archaeal virus that suppresses the transcription of host immunity genes.</title>
        <authorList>
            <person name="Turgeman-Grott I."/>
            <person name="Golan N."/>
            <person name="Neri U."/>
            <person name="Naki D."/>
            <person name="Altman N."/>
            <person name="Eizenshtein K."/>
            <person name="Choudhary D."/>
            <person name="Levi R."/>
            <person name="Himani H."/>
            <person name="Reshef L."/>
            <person name="Papke T.R."/>
            <person name="Gophna U."/>
        </authorList>
    </citation>
    <scope>NUCLEOTIDE SEQUENCE</scope>
    <source>
        <strain evidence="1">Atlit-48N</strain>
    </source>
</reference>
<evidence type="ECO:0000313" key="1">
    <source>
        <dbReference type="EMBL" id="XRJ21460.1"/>
    </source>
</evidence>
<accession>A0ACD5I1P4</accession>
<sequence>MSEQSGSSQGRQERTELPIERGFPIERVNEIAEKEGRAKMYYRPIYTMHKWWARRLGCVFRAISLYTLLDDPEKVSVFEPGHEGSTLADYGDDADGESDVDVASLLERVDMTDPESLWELYPKDVRVEDKKILDPFMGGGTSLVEASRFGAEVVGNDLNPVAWFVTKKELEAGQTDVEDLEAAFEQVKEDVADEITQYYKTPCPNGDHDADVMYNLWVKELDCVSCGHTVPLFKDYRVATGRYDNDDKYNVLCPDCGAVTLSDDWQSESVCNDCGHGFVPKEGNVSRGGKYNCPDCGQKYGITDAIQEQGKQDLRLYAVEYYCTHCEDAGEEKIDYKGYKQSGQEDIDLFNEAREEWEESDELHEFVPDEEIPEGAITAASSVSGNDVFQHGLKKWQDMFNSRQLLSLAKLFVAIDGVEDQNLKELLLIAATDSLRYNTMMVGYHNSRGHIDNLTRTNSFNPPLYPAENNVWGTRSGSGTFTAMFDQVQTAVEYAKNPTERHIVDGETIESDPFNTPVGTSVTLHQGDMRTLDYEDEFDAVITDPPYYDNIIYSEVSDYFYVWQKILLEDEYPGFDQDKTPRAESIVTNPYLEKTAEDFESELGQAFAVIKRALKDDGSLTFTYHHSDSESWGELLESLCNVGFEVTATYPITADINKFIGGEAVSFDIIVVARPIDETEPASWKSLRRDIYRTARRTRKQLEENRDLSRGDIGVMEMGACFREYSKHHGKVQRGGEIMSAKEVVQEIYGIIQEASDIGVEDVFIDLLDTPNPSFDDVNKLCRGTNAKPDELKEMCLYNQDDGFQLGTWDDEKRQAYIQERVNGDGGDHLSNLDKLQFLRYRYEKGQAVQNYVQKWGVDDDLRELAGRLADVTGDDAYARVLGDRDITSY</sequence>
<protein>
    <submittedName>
        <fullName evidence="1">DUF1156 domain-containing protein</fullName>
    </submittedName>
</protein>